<feature type="non-terminal residue" evidence="2">
    <location>
        <position position="151"/>
    </location>
</feature>
<evidence type="ECO:0000313" key="3">
    <source>
        <dbReference type="Proteomes" id="UP000735302"/>
    </source>
</evidence>
<keyword evidence="3" id="KW-1185">Reference proteome</keyword>
<reference evidence="2 3" key="1">
    <citation type="journal article" date="2021" name="Elife">
        <title>Chloroplast acquisition without the gene transfer in kleptoplastic sea slugs, Plakobranchus ocellatus.</title>
        <authorList>
            <person name="Maeda T."/>
            <person name="Takahashi S."/>
            <person name="Yoshida T."/>
            <person name="Shimamura S."/>
            <person name="Takaki Y."/>
            <person name="Nagai Y."/>
            <person name="Toyoda A."/>
            <person name="Suzuki Y."/>
            <person name="Arimoto A."/>
            <person name="Ishii H."/>
            <person name="Satoh N."/>
            <person name="Nishiyama T."/>
            <person name="Hasebe M."/>
            <person name="Maruyama T."/>
            <person name="Minagawa J."/>
            <person name="Obokata J."/>
            <person name="Shigenobu S."/>
        </authorList>
    </citation>
    <scope>NUCLEOTIDE SEQUENCE [LARGE SCALE GENOMIC DNA]</scope>
</reference>
<feature type="compositionally biased region" description="Basic and acidic residues" evidence="1">
    <location>
        <begin position="14"/>
        <end position="30"/>
    </location>
</feature>
<proteinExistence type="predicted"/>
<gene>
    <name evidence="2" type="ORF">PoB_004665900</name>
</gene>
<dbReference type="AlphaFoldDB" id="A0AAV4BMN3"/>
<protein>
    <submittedName>
        <fullName evidence="2">Uncharacterized protein</fullName>
    </submittedName>
</protein>
<dbReference type="Proteomes" id="UP000735302">
    <property type="component" value="Unassembled WGS sequence"/>
</dbReference>
<accession>A0AAV4BMN3</accession>
<comment type="caution">
    <text evidence="2">The sequence shown here is derived from an EMBL/GenBank/DDBJ whole genome shotgun (WGS) entry which is preliminary data.</text>
</comment>
<evidence type="ECO:0000256" key="1">
    <source>
        <dbReference type="SAM" id="MobiDB-lite"/>
    </source>
</evidence>
<dbReference type="EMBL" id="BLXT01005153">
    <property type="protein sequence ID" value="GFO20154.1"/>
    <property type="molecule type" value="Genomic_DNA"/>
</dbReference>
<organism evidence="2 3">
    <name type="scientific">Plakobranchus ocellatus</name>
    <dbReference type="NCBI Taxonomy" id="259542"/>
    <lineage>
        <taxon>Eukaryota</taxon>
        <taxon>Metazoa</taxon>
        <taxon>Spiralia</taxon>
        <taxon>Lophotrochozoa</taxon>
        <taxon>Mollusca</taxon>
        <taxon>Gastropoda</taxon>
        <taxon>Heterobranchia</taxon>
        <taxon>Euthyneura</taxon>
        <taxon>Panpulmonata</taxon>
        <taxon>Sacoglossa</taxon>
        <taxon>Placobranchoidea</taxon>
        <taxon>Plakobranchidae</taxon>
        <taxon>Plakobranchus</taxon>
    </lineage>
</organism>
<name>A0AAV4BMN3_9GAST</name>
<feature type="compositionally biased region" description="Acidic residues" evidence="1">
    <location>
        <begin position="102"/>
        <end position="112"/>
    </location>
</feature>
<feature type="region of interest" description="Disordered" evidence="1">
    <location>
        <begin position="1"/>
        <end position="119"/>
    </location>
</feature>
<sequence>MIDGKHVLTTMEDNSSKQDTAELHKELEVAKDEEEEDDVSSSSSSSAEESDVDDLDEPEKPEGNSALELTLKDDEQPALIQPEVEGEADETLTDSTTPYTEDYGEFEGEGAEETGSNVAEIDEKKDVDKKKKKKKKKKWLSICLTNCKYDV</sequence>
<evidence type="ECO:0000313" key="2">
    <source>
        <dbReference type="EMBL" id="GFO20154.1"/>
    </source>
</evidence>
<feature type="compositionally biased region" description="Acidic residues" evidence="1">
    <location>
        <begin position="48"/>
        <end position="59"/>
    </location>
</feature>